<dbReference type="InterPro" id="IPR006664">
    <property type="entry name" value="OMP_bac"/>
</dbReference>
<dbReference type="Proteomes" id="UP000284777">
    <property type="component" value="Unassembled WGS sequence"/>
</dbReference>
<dbReference type="EMBL" id="QSBD01000006">
    <property type="protein sequence ID" value="RGW98405.1"/>
    <property type="molecule type" value="Genomic_DNA"/>
</dbReference>
<evidence type="ECO:0000313" key="13">
    <source>
        <dbReference type="Proteomes" id="UP000285305"/>
    </source>
</evidence>
<accession>A0A3E4TM33</accession>
<dbReference type="Pfam" id="PF00691">
    <property type="entry name" value="OmpA"/>
    <property type="match status" value="1"/>
</dbReference>
<dbReference type="EMBL" id="QSHQ01000042">
    <property type="protein sequence ID" value="RHC26486.1"/>
    <property type="molecule type" value="Genomic_DNA"/>
</dbReference>
<evidence type="ECO:0000256" key="2">
    <source>
        <dbReference type="ARBA" id="ARBA00023136"/>
    </source>
</evidence>
<dbReference type="PANTHER" id="PTHR30329">
    <property type="entry name" value="STATOR ELEMENT OF FLAGELLAR MOTOR COMPLEX"/>
    <property type="match status" value="1"/>
</dbReference>
<evidence type="ECO:0000259" key="5">
    <source>
        <dbReference type="PROSITE" id="PS51123"/>
    </source>
</evidence>
<sequence>MNMKKKTILYLVSLFFLSVPLTGRGQDRKAWEIGAGGSLINWSRVSVTGFQSTPDNYMYNLKANHLMGGANLYVARELNRWFYLDLQGTVGVAKNKNRIAGNDRKHDLLYMGGLGMQFRFTPLFESQWVEPYLRVGVNYLHKNFASAYGGNFVDDPTGEAHWESSDVWNPDGRSSDKNSFVPLSFGAGVNAWLSNSFGLGLQGEYLLPVQKNLPHFVQVSARVIWRIGGKSKKQAPVVKYVEIEKPVEVEKIVERIVEKQADTAGSVEAMACDLLDNIYFEFDKDVLTAASEKTLDRLAGLLKSYPDARFLITGYTDARGSSAYNTDLSNRRAKRVYEALLERGVPAAMLKWHGIGKRASIIPVAAGNSVREGDRKVLLERITNMKYWEAL</sequence>
<feature type="domain" description="OmpA-like" evidence="5">
    <location>
        <begin position="267"/>
        <end position="385"/>
    </location>
</feature>
<comment type="subcellular location">
    <subcellularLocation>
        <location evidence="1">Cell outer membrane</location>
    </subcellularLocation>
</comment>
<dbReference type="Gene3D" id="2.40.160.20">
    <property type="match status" value="1"/>
</dbReference>
<dbReference type="Proteomes" id="UP000261223">
    <property type="component" value="Unassembled WGS sequence"/>
</dbReference>
<evidence type="ECO:0000313" key="12">
    <source>
        <dbReference type="Proteomes" id="UP000284777"/>
    </source>
</evidence>
<dbReference type="Gene3D" id="3.30.1330.60">
    <property type="entry name" value="OmpA-like domain"/>
    <property type="match status" value="1"/>
</dbReference>
<keyword evidence="3" id="KW-0998">Cell outer membrane</keyword>
<evidence type="ECO:0000313" key="6">
    <source>
        <dbReference type="EMBL" id="RGM14329.1"/>
    </source>
</evidence>
<reference evidence="10 11" key="1">
    <citation type="submission" date="2018-08" db="EMBL/GenBank/DDBJ databases">
        <title>A genome reference for cultivated species of the human gut microbiota.</title>
        <authorList>
            <person name="Zou Y."/>
            <person name="Xue W."/>
            <person name="Luo G."/>
        </authorList>
    </citation>
    <scope>NUCLEOTIDE SEQUENCE [LARGE SCALE GENOMIC DNA]</scope>
    <source>
        <strain evidence="7 12">AF05-4</strain>
        <strain evidence="9 11">AM25-16</strain>
        <strain evidence="8 13">AM36-9BH</strain>
        <strain evidence="6 10">TF03-6</strain>
    </source>
</reference>
<dbReference type="Proteomes" id="UP000285305">
    <property type="component" value="Unassembled WGS sequence"/>
</dbReference>
<dbReference type="Proteomes" id="UP000283762">
    <property type="component" value="Unassembled WGS sequence"/>
</dbReference>
<dbReference type="EMBL" id="QSSV01000006">
    <property type="protein sequence ID" value="RGM14329.1"/>
    <property type="molecule type" value="Genomic_DNA"/>
</dbReference>
<dbReference type="SUPFAM" id="SSF103088">
    <property type="entry name" value="OmpA-like"/>
    <property type="match status" value="1"/>
</dbReference>
<proteinExistence type="predicted"/>
<dbReference type="PROSITE" id="PS51123">
    <property type="entry name" value="OMPA_2"/>
    <property type="match status" value="1"/>
</dbReference>
<evidence type="ECO:0000313" key="9">
    <source>
        <dbReference type="EMBL" id="RHF69869.1"/>
    </source>
</evidence>
<dbReference type="SUPFAM" id="SSF103515">
    <property type="entry name" value="Autotransporter"/>
    <property type="match status" value="1"/>
</dbReference>
<evidence type="ECO:0000256" key="3">
    <source>
        <dbReference type="ARBA" id="ARBA00023237"/>
    </source>
</evidence>
<dbReference type="GO" id="GO:0009279">
    <property type="term" value="C:cell outer membrane"/>
    <property type="evidence" value="ECO:0007669"/>
    <property type="project" value="UniProtKB-SubCell"/>
</dbReference>
<comment type="caution">
    <text evidence="7">The sequence shown here is derived from an EMBL/GenBank/DDBJ whole genome shotgun (WGS) entry which is preliminary data.</text>
</comment>
<evidence type="ECO:0000313" key="7">
    <source>
        <dbReference type="EMBL" id="RGW98405.1"/>
    </source>
</evidence>
<gene>
    <name evidence="9" type="ORF">DW668_17250</name>
    <name evidence="8" type="ORF">DW853_15135</name>
    <name evidence="7" type="ORF">DWV41_05950</name>
    <name evidence="6" type="ORF">DXC34_05915</name>
</gene>
<dbReference type="CDD" id="cd07185">
    <property type="entry name" value="OmpA_C-like"/>
    <property type="match status" value="1"/>
</dbReference>
<dbReference type="InterPro" id="IPR036709">
    <property type="entry name" value="Autotransporte_beta_dom_sf"/>
</dbReference>
<dbReference type="PRINTS" id="PR01021">
    <property type="entry name" value="OMPADOMAIN"/>
</dbReference>
<dbReference type="InterPro" id="IPR050330">
    <property type="entry name" value="Bact_OuterMem_StrucFunc"/>
</dbReference>
<dbReference type="InterPro" id="IPR006665">
    <property type="entry name" value="OmpA-like"/>
</dbReference>
<name>A0A3E4TM33_BACSE</name>
<dbReference type="EMBL" id="QRHJ01000079">
    <property type="protein sequence ID" value="RHF69869.1"/>
    <property type="molecule type" value="Genomic_DNA"/>
</dbReference>
<evidence type="ECO:0000313" key="10">
    <source>
        <dbReference type="Proteomes" id="UP000261223"/>
    </source>
</evidence>
<evidence type="ECO:0000256" key="1">
    <source>
        <dbReference type="ARBA" id="ARBA00004442"/>
    </source>
</evidence>
<evidence type="ECO:0000313" key="11">
    <source>
        <dbReference type="Proteomes" id="UP000283762"/>
    </source>
</evidence>
<evidence type="ECO:0000313" key="8">
    <source>
        <dbReference type="EMBL" id="RHC26486.1"/>
    </source>
</evidence>
<evidence type="ECO:0000256" key="4">
    <source>
        <dbReference type="PROSITE-ProRule" id="PRU00473"/>
    </source>
</evidence>
<keyword evidence="2 4" id="KW-0472">Membrane</keyword>
<dbReference type="PANTHER" id="PTHR30329:SF21">
    <property type="entry name" value="LIPOPROTEIN YIAD-RELATED"/>
    <property type="match status" value="1"/>
</dbReference>
<organism evidence="7 12">
    <name type="scientific">Bacteroides stercoris</name>
    <dbReference type="NCBI Taxonomy" id="46506"/>
    <lineage>
        <taxon>Bacteria</taxon>
        <taxon>Pseudomonadati</taxon>
        <taxon>Bacteroidota</taxon>
        <taxon>Bacteroidia</taxon>
        <taxon>Bacteroidales</taxon>
        <taxon>Bacteroidaceae</taxon>
        <taxon>Bacteroides</taxon>
    </lineage>
</organism>
<protein>
    <submittedName>
        <fullName evidence="7">OmpA family protein</fullName>
    </submittedName>
</protein>
<dbReference type="InterPro" id="IPR036737">
    <property type="entry name" value="OmpA-like_sf"/>
</dbReference>
<dbReference type="AlphaFoldDB" id="A0A3E4TM33"/>